<name>R9PRH8_AGAAL</name>
<protein>
    <submittedName>
        <fullName evidence="7">Putative cytoplasmic protein</fullName>
    </submittedName>
</protein>
<evidence type="ECO:0000256" key="2">
    <source>
        <dbReference type="ARBA" id="ARBA00007581"/>
    </source>
</evidence>
<dbReference type="PANTHER" id="PTHR30096">
    <property type="entry name" value="4,5-DOPA DIOXYGENASE EXTRADIOL-LIKE PROTEIN"/>
    <property type="match status" value="1"/>
</dbReference>
<dbReference type="STRING" id="1331007.AALB_0806"/>
<dbReference type="Gene3D" id="3.40.830.10">
    <property type="entry name" value="LigB-like"/>
    <property type="match status" value="1"/>
</dbReference>
<feature type="domain" description="Extradiol ring-cleavage dioxygenase class III enzyme subunit B" evidence="6">
    <location>
        <begin position="36"/>
        <end position="248"/>
    </location>
</feature>
<evidence type="ECO:0000256" key="3">
    <source>
        <dbReference type="ARBA" id="ARBA00022723"/>
    </source>
</evidence>
<evidence type="ECO:0000256" key="4">
    <source>
        <dbReference type="ARBA" id="ARBA00022833"/>
    </source>
</evidence>
<keyword evidence="5" id="KW-0560">Oxidoreductase</keyword>
<dbReference type="OrthoDB" id="9790889at2"/>
<comment type="caution">
    <text evidence="7">The sequence shown here is derived from an EMBL/GenBank/DDBJ whole genome shotgun (WGS) entry which is preliminary data.</text>
</comment>
<keyword evidence="8" id="KW-1185">Reference proteome</keyword>
<evidence type="ECO:0000259" key="6">
    <source>
        <dbReference type="Pfam" id="PF02900"/>
    </source>
</evidence>
<dbReference type="PIRSF" id="PIRSF006157">
    <property type="entry name" value="Doxgns_DODA"/>
    <property type="match status" value="1"/>
</dbReference>
<dbReference type="GO" id="GO:0016702">
    <property type="term" value="F:oxidoreductase activity, acting on single donors with incorporation of molecular oxygen, incorporation of two atoms of oxygen"/>
    <property type="evidence" value="ECO:0007669"/>
    <property type="project" value="UniProtKB-ARBA"/>
</dbReference>
<dbReference type="NCBIfam" id="NF007914">
    <property type="entry name" value="PRK10628.1"/>
    <property type="match status" value="1"/>
</dbReference>
<gene>
    <name evidence="7" type="ORF">AALB_0806</name>
</gene>
<dbReference type="PANTHER" id="PTHR30096:SF0">
    <property type="entry name" value="4,5-DOPA DIOXYGENASE EXTRADIOL-LIKE PROTEIN"/>
    <property type="match status" value="1"/>
</dbReference>
<accession>R9PRH8</accession>
<dbReference type="GO" id="GO:0008270">
    <property type="term" value="F:zinc ion binding"/>
    <property type="evidence" value="ECO:0007669"/>
    <property type="project" value="InterPro"/>
</dbReference>
<dbReference type="EMBL" id="BARX01000003">
    <property type="protein sequence ID" value="GAD00726.1"/>
    <property type="molecule type" value="Genomic_DNA"/>
</dbReference>
<proteinExistence type="inferred from homology"/>
<dbReference type="RefSeq" id="WP_016400494.1">
    <property type="nucleotide sequence ID" value="NZ_BARX01000003.1"/>
</dbReference>
<keyword evidence="3" id="KW-0479">Metal-binding</keyword>
<sequence length="273" mass="30039">MATQQGLNILGANATTPPMPVVFIGHGNPMNALEENRFTQSWSQLGQTLIRPQAILMVSAHWMTPGVSLVDSSAKPQTIHDFYGFPEALFAERYPASGNPLLAQQLTELLSDHQLQTDSSWGLDHGAWSVLKWMYPAADVPVFQLSIDVSQNLSWHFALGRSLSVLRREGVMIIGSGNVVHNLAALKHSSQPYDWAEEFDAFFAKRLAQRNFSDLVNPAVMGGLMRMANPSLEHYIPAIVVAGAANNNDYLSMVSEGFDLGALSMRSFVFHQV</sequence>
<dbReference type="InterPro" id="IPR004183">
    <property type="entry name" value="Xdiol_dOase_suB"/>
</dbReference>
<evidence type="ECO:0000313" key="8">
    <source>
        <dbReference type="Proteomes" id="UP000014461"/>
    </source>
</evidence>
<reference evidence="7" key="1">
    <citation type="journal article" date="2013" name="Genome Announc.">
        <title>Draft Genome Sequence of Agarivorans albus Strain MKT 106T, an Agarolytic Marine Bacterium.</title>
        <authorList>
            <person name="Yasuike M."/>
            <person name="Nakamura Y."/>
            <person name="Kai W."/>
            <person name="Fujiwara A."/>
            <person name="Fukui Y."/>
            <person name="Satomi M."/>
            <person name="Sano M."/>
        </authorList>
    </citation>
    <scope>NUCLEOTIDE SEQUENCE [LARGE SCALE GENOMIC DNA]</scope>
</reference>
<keyword evidence="4" id="KW-0862">Zinc</keyword>
<dbReference type="Proteomes" id="UP000014461">
    <property type="component" value="Unassembled WGS sequence"/>
</dbReference>
<comment type="cofactor">
    <cofactor evidence="1">
        <name>Zn(2+)</name>
        <dbReference type="ChEBI" id="CHEBI:29105"/>
    </cofactor>
</comment>
<dbReference type="InterPro" id="IPR014436">
    <property type="entry name" value="Extradiol_dOase_DODA"/>
</dbReference>
<dbReference type="Pfam" id="PF02900">
    <property type="entry name" value="LigB"/>
    <property type="match status" value="1"/>
</dbReference>
<dbReference type="GO" id="GO:0008198">
    <property type="term" value="F:ferrous iron binding"/>
    <property type="evidence" value="ECO:0007669"/>
    <property type="project" value="InterPro"/>
</dbReference>
<comment type="similarity">
    <text evidence="2">Belongs to the DODA-type extradiol aromatic ring-opening dioxygenase family.</text>
</comment>
<dbReference type="CDD" id="cd07363">
    <property type="entry name" value="45_DOPA_Dioxygenase"/>
    <property type="match status" value="1"/>
</dbReference>
<organism evidence="7 8">
    <name type="scientific">Agarivorans albus MKT 106</name>
    <dbReference type="NCBI Taxonomy" id="1331007"/>
    <lineage>
        <taxon>Bacteria</taxon>
        <taxon>Pseudomonadati</taxon>
        <taxon>Pseudomonadota</taxon>
        <taxon>Gammaproteobacteria</taxon>
        <taxon>Alteromonadales</taxon>
        <taxon>Alteromonadaceae</taxon>
        <taxon>Agarivorans</taxon>
    </lineage>
</organism>
<evidence type="ECO:0000256" key="1">
    <source>
        <dbReference type="ARBA" id="ARBA00001947"/>
    </source>
</evidence>
<dbReference type="AlphaFoldDB" id="R9PRH8"/>
<evidence type="ECO:0000256" key="5">
    <source>
        <dbReference type="ARBA" id="ARBA00023002"/>
    </source>
</evidence>
<evidence type="ECO:0000313" key="7">
    <source>
        <dbReference type="EMBL" id="GAD00726.1"/>
    </source>
</evidence>
<dbReference type="SUPFAM" id="SSF53213">
    <property type="entry name" value="LigB-like"/>
    <property type="match status" value="1"/>
</dbReference>